<sequence length="101" mass="11928">MYLVTALPQGSERSFNECLVLAERYRKAPMLLSCHKDGTALYTAIMIWNRVISHTGLFQKIISDREPKFTSALWKNLHNFFEQSYHSQKLTTLKLMFWKKE</sequence>
<accession>A0A9Q3J3Y6</accession>
<comment type="caution">
    <text evidence="1">The sequence shown here is derived from an EMBL/GenBank/DDBJ whole genome shotgun (WGS) entry which is preliminary data.</text>
</comment>
<dbReference type="InterPro" id="IPR036397">
    <property type="entry name" value="RNaseH_sf"/>
</dbReference>
<gene>
    <name evidence="1" type="ORF">O181_094816</name>
</gene>
<dbReference type="EMBL" id="AVOT02061995">
    <property type="protein sequence ID" value="MBW0555101.1"/>
    <property type="molecule type" value="Genomic_DNA"/>
</dbReference>
<evidence type="ECO:0000313" key="1">
    <source>
        <dbReference type="EMBL" id="MBW0555101.1"/>
    </source>
</evidence>
<proteinExistence type="predicted"/>
<organism evidence="1 2">
    <name type="scientific">Austropuccinia psidii MF-1</name>
    <dbReference type="NCBI Taxonomy" id="1389203"/>
    <lineage>
        <taxon>Eukaryota</taxon>
        <taxon>Fungi</taxon>
        <taxon>Dikarya</taxon>
        <taxon>Basidiomycota</taxon>
        <taxon>Pucciniomycotina</taxon>
        <taxon>Pucciniomycetes</taxon>
        <taxon>Pucciniales</taxon>
        <taxon>Sphaerophragmiaceae</taxon>
        <taxon>Austropuccinia</taxon>
    </lineage>
</organism>
<protein>
    <recommendedName>
        <fullName evidence="3">Integrase catalytic domain-containing protein</fullName>
    </recommendedName>
</protein>
<dbReference type="Proteomes" id="UP000765509">
    <property type="component" value="Unassembled WGS sequence"/>
</dbReference>
<evidence type="ECO:0000313" key="2">
    <source>
        <dbReference type="Proteomes" id="UP000765509"/>
    </source>
</evidence>
<dbReference type="GO" id="GO:0003676">
    <property type="term" value="F:nucleic acid binding"/>
    <property type="evidence" value="ECO:0007669"/>
    <property type="project" value="InterPro"/>
</dbReference>
<dbReference type="SUPFAM" id="SSF53098">
    <property type="entry name" value="Ribonuclease H-like"/>
    <property type="match status" value="1"/>
</dbReference>
<dbReference type="InterPro" id="IPR012337">
    <property type="entry name" value="RNaseH-like_sf"/>
</dbReference>
<keyword evidence="2" id="KW-1185">Reference proteome</keyword>
<evidence type="ECO:0008006" key="3">
    <source>
        <dbReference type="Google" id="ProtNLM"/>
    </source>
</evidence>
<name>A0A9Q3J3Y6_9BASI</name>
<dbReference type="Gene3D" id="3.30.420.10">
    <property type="entry name" value="Ribonuclease H-like superfamily/Ribonuclease H"/>
    <property type="match status" value="1"/>
</dbReference>
<reference evidence="1" key="1">
    <citation type="submission" date="2021-03" db="EMBL/GenBank/DDBJ databases">
        <title>Draft genome sequence of rust myrtle Austropuccinia psidii MF-1, a brazilian biotype.</title>
        <authorList>
            <person name="Quecine M.C."/>
            <person name="Pachon D.M.R."/>
            <person name="Bonatelli M.L."/>
            <person name="Correr F.H."/>
            <person name="Franceschini L.M."/>
            <person name="Leite T.F."/>
            <person name="Margarido G.R.A."/>
            <person name="Almeida C.A."/>
            <person name="Ferrarezi J.A."/>
            <person name="Labate C.A."/>
        </authorList>
    </citation>
    <scope>NUCLEOTIDE SEQUENCE</scope>
    <source>
        <strain evidence="1">MF-1</strain>
    </source>
</reference>
<dbReference type="AlphaFoldDB" id="A0A9Q3J3Y6"/>